<evidence type="ECO:0000256" key="2">
    <source>
        <dbReference type="ARBA" id="ARBA00022603"/>
    </source>
</evidence>
<feature type="compositionally biased region" description="Basic and acidic residues" evidence="4">
    <location>
        <begin position="28"/>
        <end position="69"/>
    </location>
</feature>
<feature type="compositionally biased region" description="Low complexity" evidence="4">
    <location>
        <begin position="70"/>
        <end position="79"/>
    </location>
</feature>
<proteinExistence type="inferred from homology"/>
<evidence type="ECO:0000259" key="5">
    <source>
        <dbReference type="SMART" id="SM00967"/>
    </source>
</evidence>
<keyword evidence="2" id="KW-0489">Methyltransferase</keyword>
<dbReference type="GO" id="GO:0032259">
    <property type="term" value="P:methylation"/>
    <property type="evidence" value="ECO:0007669"/>
    <property type="project" value="UniProtKB-KW"/>
</dbReference>
<dbReference type="Gene3D" id="3.40.1280.10">
    <property type="match status" value="1"/>
</dbReference>
<dbReference type="Gene3D" id="3.30.1330.30">
    <property type="match status" value="1"/>
</dbReference>
<evidence type="ECO:0000256" key="3">
    <source>
        <dbReference type="ARBA" id="ARBA00022679"/>
    </source>
</evidence>
<dbReference type="PANTHER" id="PTHR46429">
    <property type="entry name" value="23S RRNA (GUANOSINE-2'-O-)-METHYLTRANSFERASE RLMB"/>
    <property type="match status" value="1"/>
</dbReference>
<keyword evidence="3" id="KW-0808">Transferase</keyword>
<evidence type="ECO:0000313" key="7">
    <source>
        <dbReference type="Proteomes" id="UP000612585"/>
    </source>
</evidence>
<evidence type="ECO:0000256" key="4">
    <source>
        <dbReference type="SAM" id="MobiDB-lite"/>
    </source>
</evidence>
<dbReference type="EMBL" id="BOPG01000009">
    <property type="protein sequence ID" value="GIJ53978.1"/>
    <property type="molecule type" value="Genomic_DNA"/>
</dbReference>
<organism evidence="6 7">
    <name type="scientific">Virgisporangium aurantiacum</name>
    <dbReference type="NCBI Taxonomy" id="175570"/>
    <lineage>
        <taxon>Bacteria</taxon>
        <taxon>Bacillati</taxon>
        <taxon>Actinomycetota</taxon>
        <taxon>Actinomycetes</taxon>
        <taxon>Micromonosporales</taxon>
        <taxon>Micromonosporaceae</taxon>
        <taxon>Virgisporangium</taxon>
    </lineage>
</organism>
<dbReference type="PANTHER" id="PTHR46429:SF1">
    <property type="entry name" value="23S RRNA (GUANOSINE-2'-O-)-METHYLTRANSFERASE RLMB"/>
    <property type="match status" value="1"/>
</dbReference>
<keyword evidence="7" id="KW-1185">Reference proteome</keyword>
<dbReference type="InterPro" id="IPR004441">
    <property type="entry name" value="rRNA_MeTrfase_TrmH"/>
</dbReference>
<dbReference type="InterPro" id="IPR029028">
    <property type="entry name" value="Alpha/beta_knot_MTases"/>
</dbReference>
<dbReference type="Pfam" id="PF08032">
    <property type="entry name" value="SpoU_sub_bind"/>
    <property type="match status" value="1"/>
</dbReference>
<dbReference type="SUPFAM" id="SSF55315">
    <property type="entry name" value="L30e-like"/>
    <property type="match status" value="1"/>
</dbReference>
<protein>
    <recommendedName>
        <fullName evidence="5">RNA 2-O ribose methyltransferase substrate binding domain-containing protein</fullName>
    </recommendedName>
</protein>
<comment type="caution">
    <text evidence="6">The sequence shown here is derived from an EMBL/GenBank/DDBJ whole genome shotgun (WGS) entry which is preliminary data.</text>
</comment>
<name>A0A8J3Z2S5_9ACTN</name>
<comment type="similarity">
    <text evidence="1">Belongs to the class IV-like SAM-binding methyltransferase superfamily. RNA methyltransferase TrmH family.</text>
</comment>
<dbReference type="SMART" id="SM00967">
    <property type="entry name" value="SpoU_sub_bind"/>
    <property type="match status" value="1"/>
</dbReference>
<evidence type="ECO:0000256" key="1">
    <source>
        <dbReference type="ARBA" id="ARBA00007228"/>
    </source>
</evidence>
<dbReference type="Pfam" id="PF00588">
    <property type="entry name" value="SpoU_methylase"/>
    <property type="match status" value="1"/>
</dbReference>
<dbReference type="Proteomes" id="UP000612585">
    <property type="component" value="Unassembled WGS sequence"/>
</dbReference>
<gene>
    <name evidence="6" type="ORF">Vau01_014940</name>
</gene>
<evidence type="ECO:0000313" key="6">
    <source>
        <dbReference type="EMBL" id="GIJ53978.1"/>
    </source>
</evidence>
<dbReference type="CDD" id="cd18103">
    <property type="entry name" value="SpoU-like_RlmB"/>
    <property type="match status" value="1"/>
</dbReference>
<dbReference type="GO" id="GO:0003723">
    <property type="term" value="F:RNA binding"/>
    <property type="evidence" value="ECO:0007669"/>
    <property type="project" value="InterPro"/>
</dbReference>
<dbReference type="FunFam" id="3.30.1330.30:FF:000024">
    <property type="entry name" value="Putative tRNA/rRNA methyltransferase"/>
    <property type="match status" value="1"/>
</dbReference>
<accession>A0A8J3Z2S5</accession>
<feature type="domain" description="RNA 2-O ribose methyltransferase substrate binding" evidence="5">
    <location>
        <begin position="166"/>
        <end position="242"/>
    </location>
</feature>
<reference evidence="6" key="1">
    <citation type="submission" date="2021-01" db="EMBL/GenBank/DDBJ databases">
        <title>Whole genome shotgun sequence of Virgisporangium aurantiacum NBRC 16421.</title>
        <authorList>
            <person name="Komaki H."/>
            <person name="Tamura T."/>
        </authorList>
    </citation>
    <scope>NUCLEOTIDE SEQUENCE</scope>
    <source>
        <strain evidence="6">NBRC 16421</strain>
    </source>
</reference>
<dbReference type="GO" id="GO:0008173">
    <property type="term" value="F:RNA methyltransferase activity"/>
    <property type="evidence" value="ECO:0007669"/>
    <property type="project" value="InterPro"/>
</dbReference>
<feature type="region of interest" description="Disordered" evidence="4">
    <location>
        <begin position="1"/>
        <end position="165"/>
    </location>
</feature>
<sequence length="406" mass="41976">MPGNDQRRNKRTTSKKGATVGSGGKRRQSLEGRGRTLPAEERPWHKAYEGTGDIPKRTAWRQDKERRAAAAEGRAPKAGSGKGTAWERGIGGGGKAKAGASKAAGKTGGGRAGAAGVARTAATDRAAAKARRAAQSRTPGRAPGRPTGPRVAPGRKSTPPKDVPELLVGRNPVVEALRAHVPVTALYVAQGLDIDERVAEAVRTAGDRGIPLLEISRGELDRMTGGVLHQGIGVQVPPFAYEAFEDMLAASLEQTAPLLVAIDGLTDPRNLGAVLRSAAAFGANGVFFPERRAAGITATAWRTSAGAAARVPVARVTNLTRSIKACQQAGFIVAGLDADGEVSLYALEAAVGPIVIVVGSEGRGLSRLVGESCDLRVRIPMSSDIESLNASVAAAVALAEVARRRG</sequence>
<dbReference type="GO" id="GO:0006396">
    <property type="term" value="P:RNA processing"/>
    <property type="evidence" value="ECO:0007669"/>
    <property type="project" value="InterPro"/>
</dbReference>
<feature type="compositionally biased region" description="Low complexity" evidence="4">
    <location>
        <begin position="137"/>
        <end position="155"/>
    </location>
</feature>
<dbReference type="InterPro" id="IPR001537">
    <property type="entry name" value="SpoU_MeTrfase"/>
</dbReference>
<dbReference type="InterPro" id="IPR013123">
    <property type="entry name" value="SpoU_subst-bd"/>
</dbReference>
<dbReference type="InterPro" id="IPR029026">
    <property type="entry name" value="tRNA_m1G_MTases_N"/>
</dbReference>
<dbReference type="SUPFAM" id="SSF75217">
    <property type="entry name" value="alpha/beta knot"/>
    <property type="match status" value="1"/>
</dbReference>
<feature type="compositionally biased region" description="Low complexity" evidence="4">
    <location>
        <begin position="114"/>
        <end position="125"/>
    </location>
</feature>
<dbReference type="NCBIfam" id="TIGR00186">
    <property type="entry name" value="rRNA_methyl_3"/>
    <property type="match status" value="1"/>
</dbReference>
<dbReference type="GO" id="GO:0005829">
    <property type="term" value="C:cytosol"/>
    <property type="evidence" value="ECO:0007669"/>
    <property type="project" value="TreeGrafter"/>
</dbReference>
<dbReference type="InterPro" id="IPR029064">
    <property type="entry name" value="Ribosomal_eL30-like_sf"/>
</dbReference>
<dbReference type="RefSeq" id="WP_203988492.1">
    <property type="nucleotide sequence ID" value="NZ_BOPG01000009.1"/>
</dbReference>
<dbReference type="AlphaFoldDB" id="A0A8J3Z2S5"/>